<keyword evidence="2" id="KW-0604">Photosystem II</keyword>
<keyword evidence="1" id="KW-0602">Photosynthesis</keyword>
<accession>A0ABS5FL35</accession>
<dbReference type="Proteomes" id="UP001315278">
    <property type="component" value="Unassembled WGS sequence"/>
</dbReference>
<proteinExistence type="predicted"/>
<evidence type="ECO:0000256" key="2">
    <source>
        <dbReference type="ARBA" id="ARBA00023276"/>
    </source>
</evidence>
<organism evidence="4 5">
    <name type="scientific">Bradyrhizobium jicamae</name>
    <dbReference type="NCBI Taxonomy" id="280332"/>
    <lineage>
        <taxon>Bacteria</taxon>
        <taxon>Pseudomonadati</taxon>
        <taxon>Pseudomonadota</taxon>
        <taxon>Alphaproteobacteria</taxon>
        <taxon>Hyphomicrobiales</taxon>
        <taxon>Nitrobacteraceae</taxon>
        <taxon>Bradyrhizobium</taxon>
    </lineage>
</organism>
<protein>
    <submittedName>
        <fullName evidence="4">NAD-dependent epimerase/dehydratase family protein</fullName>
    </submittedName>
</protein>
<evidence type="ECO:0000259" key="3">
    <source>
        <dbReference type="Pfam" id="PF01370"/>
    </source>
</evidence>
<dbReference type="InterPro" id="IPR044256">
    <property type="entry name" value="HCF244-like"/>
</dbReference>
<evidence type="ECO:0000313" key="4">
    <source>
        <dbReference type="EMBL" id="MBR0797494.1"/>
    </source>
</evidence>
<evidence type="ECO:0000256" key="1">
    <source>
        <dbReference type="ARBA" id="ARBA00022531"/>
    </source>
</evidence>
<dbReference type="InterPro" id="IPR036291">
    <property type="entry name" value="NAD(P)-bd_dom_sf"/>
</dbReference>
<sequence>MSLVLVTGGTGHLGRDLVSRLVEAGHRVRVLTRRPQPSPGVQWATGDLATGDGLRDALRGVHTVINAATCSPIARRGSMRPIDFIKSPAVVDVDGTARLLALGQEPECSTSFTSRSSDLKTPRCLIPA</sequence>
<evidence type="ECO:0000313" key="5">
    <source>
        <dbReference type="Proteomes" id="UP001315278"/>
    </source>
</evidence>
<reference evidence="5" key="1">
    <citation type="journal article" date="2021" name="ISME J.">
        <title>Evolutionary origin and ecological implication of a unique nif island in free-living Bradyrhizobium lineages.</title>
        <authorList>
            <person name="Tao J."/>
        </authorList>
    </citation>
    <scope>NUCLEOTIDE SEQUENCE [LARGE SCALE GENOMIC DNA]</scope>
    <source>
        <strain evidence="5">SZCCT0434</strain>
    </source>
</reference>
<dbReference type="SUPFAM" id="SSF51735">
    <property type="entry name" value="NAD(P)-binding Rossmann-fold domains"/>
    <property type="match status" value="1"/>
</dbReference>
<name>A0ABS5FL35_9BRAD</name>
<dbReference type="EMBL" id="JAFCJH010000018">
    <property type="protein sequence ID" value="MBR0797494.1"/>
    <property type="molecule type" value="Genomic_DNA"/>
</dbReference>
<dbReference type="Gene3D" id="3.40.50.720">
    <property type="entry name" value="NAD(P)-binding Rossmann-like Domain"/>
    <property type="match status" value="1"/>
</dbReference>
<comment type="caution">
    <text evidence="4">The sequence shown here is derived from an EMBL/GenBank/DDBJ whole genome shotgun (WGS) entry which is preliminary data.</text>
</comment>
<dbReference type="InterPro" id="IPR001509">
    <property type="entry name" value="Epimerase_deHydtase"/>
</dbReference>
<feature type="domain" description="NAD-dependent epimerase/dehydratase" evidence="3">
    <location>
        <begin position="4"/>
        <end position="102"/>
    </location>
</feature>
<dbReference type="PANTHER" id="PTHR47128">
    <property type="match status" value="1"/>
</dbReference>
<dbReference type="PANTHER" id="PTHR47128:SF2">
    <property type="entry name" value="PROTEIN HIGH CHLOROPHYLL FLUORESCENCE PHENOTYPE 244, CHLOROPLASTIC"/>
    <property type="match status" value="1"/>
</dbReference>
<gene>
    <name evidence="4" type="ORF">JQ615_19065</name>
</gene>
<dbReference type="Pfam" id="PF01370">
    <property type="entry name" value="Epimerase"/>
    <property type="match status" value="1"/>
</dbReference>
<dbReference type="RefSeq" id="WP_212493357.1">
    <property type="nucleotide sequence ID" value="NZ_JAFCJH010000018.1"/>
</dbReference>
<keyword evidence="5" id="KW-1185">Reference proteome</keyword>